<dbReference type="Proteomes" id="UP000799770">
    <property type="component" value="Unassembled WGS sequence"/>
</dbReference>
<feature type="chain" id="PRO_5025572185" evidence="1">
    <location>
        <begin position="21"/>
        <end position="180"/>
    </location>
</feature>
<evidence type="ECO:0000313" key="3">
    <source>
        <dbReference type="Proteomes" id="UP000799770"/>
    </source>
</evidence>
<protein>
    <submittedName>
        <fullName evidence="2">Uncharacterized protein</fullName>
    </submittedName>
</protein>
<gene>
    <name evidence="2" type="ORF">BDV96DRAFT_586501</name>
</gene>
<evidence type="ECO:0000256" key="1">
    <source>
        <dbReference type="SAM" id="SignalP"/>
    </source>
</evidence>
<evidence type="ECO:0000313" key="2">
    <source>
        <dbReference type="EMBL" id="KAF2109066.1"/>
    </source>
</evidence>
<dbReference type="EMBL" id="ML977344">
    <property type="protein sequence ID" value="KAF2109066.1"/>
    <property type="molecule type" value="Genomic_DNA"/>
</dbReference>
<sequence>MFVRFETLLTLLTKVHLLAASDIKATPCATFGNYGRQSSIEALQPQPDHIATPKLECPDCEDKPFDAYLLYCPVVNYSTPSPCTEEYSTPMDSIDMTLAAMTESTILCEKCPGTETTTATTILCAGIPPQTKTSTLTFEAHPTIPDQTTASSISFAPLDTMCSCLGLLVLGGISILLALL</sequence>
<feature type="signal peptide" evidence="1">
    <location>
        <begin position="1"/>
        <end position="20"/>
    </location>
</feature>
<dbReference type="AlphaFoldDB" id="A0A6A5YPK6"/>
<proteinExistence type="predicted"/>
<reference evidence="2" key="1">
    <citation type="journal article" date="2020" name="Stud. Mycol.">
        <title>101 Dothideomycetes genomes: a test case for predicting lifestyles and emergence of pathogens.</title>
        <authorList>
            <person name="Haridas S."/>
            <person name="Albert R."/>
            <person name="Binder M."/>
            <person name="Bloem J."/>
            <person name="Labutti K."/>
            <person name="Salamov A."/>
            <person name="Andreopoulos B."/>
            <person name="Baker S."/>
            <person name="Barry K."/>
            <person name="Bills G."/>
            <person name="Bluhm B."/>
            <person name="Cannon C."/>
            <person name="Castanera R."/>
            <person name="Culley D."/>
            <person name="Daum C."/>
            <person name="Ezra D."/>
            <person name="Gonzalez J."/>
            <person name="Henrissat B."/>
            <person name="Kuo A."/>
            <person name="Liang C."/>
            <person name="Lipzen A."/>
            <person name="Lutzoni F."/>
            <person name="Magnuson J."/>
            <person name="Mondo S."/>
            <person name="Nolan M."/>
            <person name="Ohm R."/>
            <person name="Pangilinan J."/>
            <person name="Park H.-J."/>
            <person name="Ramirez L."/>
            <person name="Alfaro M."/>
            <person name="Sun H."/>
            <person name="Tritt A."/>
            <person name="Yoshinaga Y."/>
            <person name="Zwiers L.-H."/>
            <person name="Turgeon B."/>
            <person name="Goodwin S."/>
            <person name="Spatafora J."/>
            <person name="Crous P."/>
            <person name="Grigoriev I."/>
        </authorList>
    </citation>
    <scope>NUCLEOTIDE SEQUENCE</scope>
    <source>
        <strain evidence="2">CBS 627.86</strain>
    </source>
</reference>
<keyword evidence="3" id="KW-1185">Reference proteome</keyword>
<keyword evidence="1" id="KW-0732">Signal</keyword>
<organism evidence="2 3">
    <name type="scientific">Lophiotrema nucula</name>
    <dbReference type="NCBI Taxonomy" id="690887"/>
    <lineage>
        <taxon>Eukaryota</taxon>
        <taxon>Fungi</taxon>
        <taxon>Dikarya</taxon>
        <taxon>Ascomycota</taxon>
        <taxon>Pezizomycotina</taxon>
        <taxon>Dothideomycetes</taxon>
        <taxon>Pleosporomycetidae</taxon>
        <taxon>Pleosporales</taxon>
        <taxon>Lophiotremataceae</taxon>
        <taxon>Lophiotrema</taxon>
    </lineage>
</organism>
<accession>A0A6A5YPK6</accession>
<name>A0A6A5YPK6_9PLEO</name>